<accession>A0ACB0E843</accession>
<reference evidence="1" key="1">
    <citation type="submission" date="2023-05" db="EMBL/GenBank/DDBJ databases">
        <authorList>
            <consortium name="ELIXIR-Norway"/>
        </authorList>
    </citation>
    <scope>NUCLEOTIDE SEQUENCE</scope>
</reference>
<gene>
    <name evidence="1" type="ORF">MRATA1EN3_LOCUS7799</name>
</gene>
<proteinExistence type="predicted"/>
<sequence length="302" mass="33226">MVVTWIPGPLVISCPPVSKTHRGGSTDLEKAGQSKHLQEPGRKEIAGPLSRSEDHSHIADIDLHHHHSTMSLFSGLDSVTIVGYFLRLGQLLSTCVPFSLVAVEDTLQEGIVSIIFGITYIQYLPQGPIQNHAITATAFSVMASVLYAMEVAWVCARPSNIRCFVPTTQGLIRRLENAVACAIFGFLTNTELYKDQPALIWCVVVYSICFILGTVGYFVNGCDYDRRLPTLYPGFLVGQTVLSSLLYTTAVVLWPLYQFDENFGGQPQRSNDMTCDAELPPTLCVWDQRLAVAILTAMNLLG</sequence>
<protein>
    <submittedName>
        <fullName evidence="1">Uncharacterized protein</fullName>
    </submittedName>
</protein>
<dbReference type="Proteomes" id="UP001162501">
    <property type="component" value="Chromosome 16"/>
</dbReference>
<name>A0ACB0E843_RANTA</name>
<organism evidence="1 2">
    <name type="scientific">Rangifer tarandus platyrhynchus</name>
    <name type="common">Svalbard reindeer</name>
    <dbReference type="NCBI Taxonomy" id="3082113"/>
    <lineage>
        <taxon>Eukaryota</taxon>
        <taxon>Metazoa</taxon>
        <taxon>Chordata</taxon>
        <taxon>Craniata</taxon>
        <taxon>Vertebrata</taxon>
        <taxon>Euteleostomi</taxon>
        <taxon>Mammalia</taxon>
        <taxon>Eutheria</taxon>
        <taxon>Laurasiatheria</taxon>
        <taxon>Artiodactyla</taxon>
        <taxon>Ruminantia</taxon>
        <taxon>Pecora</taxon>
        <taxon>Cervidae</taxon>
        <taxon>Odocoileinae</taxon>
        <taxon>Rangifer</taxon>
    </lineage>
</organism>
<dbReference type="EMBL" id="OX596100">
    <property type="protein sequence ID" value="CAI9696586.1"/>
    <property type="molecule type" value="Genomic_DNA"/>
</dbReference>
<evidence type="ECO:0000313" key="1">
    <source>
        <dbReference type="EMBL" id="CAI9696586.1"/>
    </source>
</evidence>
<evidence type="ECO:0000313" key="2">
    <source>
        <dbReference type="Proteomes" id="UP001162501"/>
    </source>
</evidence>